<feature type="binding site" evidence="2">
    <location>
        <position position="18"/>
    </location>
    <ligand>
        <name>Mg(2+)</name>
        <dbReference type="ChEBI" id="CHEBI:18420"/>
    </ligand>
</feature>
<dbReference type="InterPro" id="IPR006323">
    <property type="entry name" value="Phosphonoacetald_hydro"/>
</dbReference>
<feature type="active site" description="Schiff-base intermediate with substrate" evidence="2">
    <location>
        <position position="59"/>
    </location>
</feature>
<dbReference type="InterPro" id="IPR036412">
    <property type="entry name" value="HAD-like_sf"/>
</dbReference>
<dbReference type="InterPro" id="IPR050155">
    <property type="entry name" value="HAD-like_hydrolase_sf"/>
</dbReference>
<dbReference type="PANTHER" id="PTHR43434:SF19">
    <property type="entry name" value="PHOSPHONOACETALDEHYDE HYDROLASE"/>
    <property type="match status" value="1"/>
</dbReference>
<dbReference type="NCBIfam" id="TIGR01509">
    <property type="entry name" value="HAD-SF-IA-v3"/>
    <property type="match status" value="1"/>
</dbReference>
<keyword evidence="2 3" id="KW-0378">Hydrolase</keyword>
<dbReference type="Pfam" id="PF00702">
    <property type="entry name" value="Hydrolase"/>
    <property type="match status" value="1"/>
</dbReference>
<dbReference type="InterPro" id="IPR023198">
    <property type="entry name" value="PGP-like_dom2"/>
</dbReference>
<proteinExistence type="inferred from homology"/>
<comment type="catalytic activity">
    <reaction evidence="2">
        <text>phosphonoacetaldehyde + H2O = acetaldehyde + phosphate + H(+)</text>
        <dbReference type="Rhea" id="RHEA:18905"/>
        <dbReference type="ChEBI" id="CHEBI:15343"/>
        <dbReference type="ChEBI" id="CHEBI:15377"/>
        <dbReference type="ChEBI" id="CHEBI:15378"/>
        <dbReference type="ChEBI" id="CHEBI:43474"/>
        <dbReference type="ChEBI" id="CHEBI:58383"/>
        <dbReference type="EC" id="3.11.1.1"/>
    </reaction>
</comment>
<evidence type="ECO:0000256" key="2">
    <source>
        <dbReference type="HAMAP-Rule" id="MF_01375"/>
    </source>
</evidence>
<evidence type="ECO:0000256" key="1">
    <source>
        <dbReference type="ARBA" id="ARBA00023270"/>
    </source>
</evidence>
<name>A0A1G6YJH4_9PROT</name>
<dbReference type="EC" id="3.11.1.1" evidence="2"/>
<dbReference type="STRING" id="938405.SAMN02927895_03976"/>
<comment type="similarity">
    <text evidence="2">Belongs to the HAD-like hydrolase superfamily. PhnX family.</text>
</comment>
<protein>
    <recommendedName>
        <fullName evidence="2">Phosphonoacetaldehyde hydrolase</fullName>
        <shortName evidence="2">Phosphonatase</shortName>
        <ecNumber evidence="2">3.11.1.1</ecNumber>
    </recommendedName>
    <alternativeName>
        <fullName evidence="2">Phosphonoacetaldehyde phosphonohydrolase</fullName>
    </alternativeName>
</protein>
<dbReference type="Gene3D" id="3.40.50.1000">
    <property type="entry name" value="HAD superfamily/HAD-like"/>
    <property type="match status" value="1"/>
</dbReference>
<keyword evidence="2" id="KW-0479">Metal-binding</keyword>
<keyword evidence="1 2" id="KW-0704">Schiff base</keyword>
<keyword evidence="4" id="KW-1185">Reference proteome</keyword>
<dbReference type="HAMAP" id="MF_01375">
    <property type="entry name" value="PhnX"/>
    <property type="match status" value="1"/>
</dbReference>
<dbReference type="GO" id="GO:0000287">
    <property type="term" value="F:magnesium ion binding"/>
    <property type="evidence" value="ECO:0007669"/>
    <property type="project" value="UniProtKB-UniRule"/>
</dbReference>
<dbReference type="GO" id="GO:0006281">
    <property type="term" value="P:DNA repair"/>
    <property type="evidence" value="ECO:0007669"/>
    <property type="project" value="TreeGrafter"/>
</dbReference>
<dbReference type="Gene3D" id="1.10.150.240">
    <property type="entry name" value="Putative phosphatase, domain 2"/>
    <property type="match status" value="1"/>
</dbReference>
<keyword evidence="2" id="KW-0460">Magnesium</keyword>
<dbReference type="RefSeq" id="WP_090664369.1">
    <property type="nucleotide sequence ID" value="NZ_FMZX01000014.1"/>
</dbReference>
<gene>
    <name evidence="2" type="primary">phnX</name>
    <name evidence="3" type="ORF">SAMN04487779_101477</name>
</gene>
<dbReference type="PANTHER" id="PTHR43434">
    <property type="entry name" value="PHOSPHOGLYCOLATE PHOSPHATASE"/>
    <property type="match status" value="1"/>
</dbReference>
<dbReference type="InterPro" id="IPR023214">
    <property type="entry name" value="HAD_sf"/>
</dbReference>
<dbReference type="Proteomes" id="UP000198925">
    <property type="component" value="Unassembled WGS sequence"/>
</dbReference>
<dbReference type="GO" id="GO:0050194">
    <property type="term" value="F:phosphonoacetaldehyde hydrolase activity"/>
    <property type="evidence" value="ECO:0007669"/>
    <property type="project" value="UniProtKB-UniRule"/>
</dbReference>
<accession>A0A1G6YJH4</accession>
<comment type="function">
    <text evidence="2">Involved in phosphonate degradation.</text>
</comment>
<dbReference type="NCBIfam" id="TIGR01422">
    <property type="entry name" value="phosphonatase"/>
    <property type="match status" value="1"/>
</dbReference>
<comment type="cofactor">
    <cofactor evidence="2">
        <name>Mg(2+)</name>
        <dbReference type="ChEBI" id="CHEBI:18420"/>
    </cofactor>
    <text evidence="2">Binds 1 Mg(2+) ion per subunit.</text>
</comment>
<evidence type="ECO:0000313" key="4">
    <source>
        <dbReference type="Proteomes" id="UP000198925"/>
    </source>
</evidence>
<organism evidence="3 4">
    <name type="scientific">Belnapia rosea</name>
    <dbReference type="NCBI Taxonomy" id="938405"/>
    <lineage>
        <taxon>Bacteria</taxon>
        <taxon>Pseudomonadati</taxon>
        <taxon>Pseudomonadota</taxon>
        <taxon>Alphaproteobacteria</taxon>
        <taxon>Acetobacterales</taxon>
        <taxon>Roseomonadaceae</taxon>
        <taxon>Belnapia</taxon>
    </lineage>
</organism>
<dbReference type="SFLD" id="SFLDG01129">
    <property type="entry name" value="C1.5:_HAD__Beta-PGM__Phosphata"/>
    <property type="match status" value="1"/>
</dbReference>
<feature type="active site" description="Nucleophile" evidence="2">
    <location>
        <position position="18"/>
    </location>
</feature>
<comment type="subunit">
    <text evidence="2">Homodimer.</text>
</comment>
<dbReference type="EMBL" id="FMZX01000014">
    <property type="protein sequence ID" value="SDD90153.1"/>
    <property type="molecule type" value="Genomic_DNA"/>
</dbReference>
<feature type="binding site" evidence="2">
    <location>
        <position position="190"/>
    </location>
    <ligand>
        <name>Mg(2+)</name>
        <dbReference type="ChEBI" id="CHEBI:18420"/>
    </ligand>
</feature>
<feature type="binding site" evidence="2">
    <location>
        <position position="20"/>
    </location>
    <ligand>
        <name>Mg(2+)</name>
        <dbReference type="ChEBI" id="CHEBI:18420"/>
    </ligand>
</feature>
<dbReference type="SFLD" id="SFLDS00003">
    <property type="entry name" value="Haloacid_Dehalogenase"/>
    <property type="match status" value="1"/>
</dbReference>
<evidence type="ECO:0000313" key="3">
    <source>
        <dbReference type="EMBL" id="SDD90153.1"/>
    </source>
</evidence>
<dbReference type="GO" id="GO:0019700">
    <property type="term" value="P:organic phosphonate catabolic process"/>
    <property type="evidence" value="ECO:0007669"/>
    <property type="project" value="InterPro"/>
</dbReference>
<dbReference type="GO" id="GO:0005829">
    <property type="term" value="C:cytosol"/>
    <property type="evidence" value="ECO:0007669"/>
    <property type="project" value="TreeGrafter"/>
</dbReference>
<reference evidence="3 4" key="1">
    <citation type="submission" date="2016-10" db="EMBL/GenBank/DDBJ databases">
        <authorList>
            <person name="de Groot N.N."/>
        </authorList>
    </citation>
    <scope>NUCLEOTIDE SEQUENCE [LARGE SCALE GENOMIC DNA]</scope>
    <source>
        <strain evidence="3 4">CPCC 100156</strain>
    </source>
</reference>
<dbReference type="InterPro" id="IPR006439">
    <property type="entry name" value="HAD-SF_hydro_IA"/>
</dbReference>
<dbReference type="AlphaFoldDB" id="A0A1G6YJH4"/>
<sequence>MNDWRQPYAGPVRAVILDWAGTVVDHGSRAPMGAFVRAFAEMGVAISIADARGPMGMAKADHIRAVGAAIAPAWRARHGRDFSEADVQAIFDIFEPMNVAAIRDHAALIPGAREALAALAARGIRIGSTTGYTRPIMAELAPLAAAQGFVPEVVVCAGDLAAGRPAPLQMWHAMAALGVWPAAAVVKLDDTPPGIGEARAAGCWAVGVALTGNIAGWSAEELAAVSPEARDAARARATAELAAAGAHLVIDSIADLPAAIAAIERRMAEGEAPD</sequence>
<dbReference type="SUPFAM" id="SSF56784">
    <property type="entry name" value="HAD-like"/>
    <property type="match status" value="1"/>
</dbReference>
<dbReference type="GO" id="GO:0008967">
    <property type="term" value="F:phosphoglycolate phosphatase activity"/>
    <property type="evidence" value="ECO:0007669"/>
    <property type="project" value="TreeGrafter"/>
</dbReference>